<protein>
    <submittedName>
        <fullName evidence="2">Uncharacterized protein</fullName>
    </submittedName>
</protein>
<evidence type="ECO:0000256" key="1">
    <source>
        <dbReference type="SAM" id="MobiDB-lite"/>
    </source>
</evidence>
<dbReference type="AlphaFoldDB" id="A0A5B7J8A0"/>
<dbReference type="EMBL" id="VSRR010085972">
    <property type="protein sequence ID" value="MPC90905.1"/>
    <property type="molecule type" value="Genomic_DNA"/>
</dbReference>
<reference evidence="2 3" key="1">
    <citation type="submission" date="2019-05" db="EMBL/GenBank/DDBJ databases">
        <title>Another draft genome of Portunus trituberculatus and its Hox gene families provides insights of decapod evolution.</title>
        <authorList>
            <person name="Jeong J.-H."/>
            <person name="Song I."/>
            <person name="Kim S."/>
            <person name="Choi T."/>
            <person name="Kim D."/>
            <person name="Ryu S."/>
            <person name="Kim W."/>
        </authorList>
    </citation>
    <scope>NUCLEOTIDE SEQUENCE [LARGE SCALE GENOMIC DNA]</scope>
    <source>
        <tissue evidence="2">Muscle</tissue>
    </source>
</reference>
<comment type="caution">
    <text evidence="2">The sequence shown here is derived from an EMBL/GenBank/DDBJ whole genome shotgun (WGS) entry which is preliminary data.</text>
</comment>
<dbReference type="Proteomes" id="UP000324222">
    <property type="component" value="Unassembled WGS sequence"/>
</dbReference>
<feature type="region of interest" description="Disordered" evidence="1">
    <location>
        <begin position="28"/>
        <end position="70"/>
    </location>
</feature>
<proteinExistence type="predicted"/>
<accession>A0A5B7J8A0</accession>
<keyword evidence="3" id="KW-1185">Reference proteome</keyword>
<sequence length="113" mass="12828">MQVGLHNSFRVIALVGQGKSPERICIDKKKKTNNSNNNINSNNNNNTNRSKLTNKIANNRKHNEGENYVGDLKNDAKNADIWSLAVRHQQIDYCLLGIKHLVQYIKRSTVLLS</sequence>
<feature type="compositionally biased region" description="Low complexity" evidence="1">
    <location>
        <begin position="33"/>
        <end position="55"/>
    </location>
</feature>
<name>A0A5B7J8A0_PORTR</name>
<organism evidence="2 3">
    <name type="scientific">Portunus trituberculatus</name>
    <name type="common">Swimming crab</name>
    <name type="synonym">Neptunus trituberculatus</name>
    <dbReference type="NCBI Taxonomy" id="210409"/>
    <lineage>
        <taxon>Eukaryota</taxon>
        <taxon>Metazoa</taxon>
        <taxon>Ecdysozoa</taxon>
        <taxon>Arthropoda</taxon>
        <taxon>Crustacea</taxon>
        <taxon>Multicrustacea</taxon>
        <taxon>Malacostraca</taxon>
        <taxon>Eumalacostraca</taxon>
        <taxon>Eucarida</taxon>
        <taxon>Decapoda</taxon>
        <taxon>Pleocyemata</taxon>
        <taxon>Brachyura</taxon>
        <taxon>Eubrachyura</taxon>
        <taxon>Portunoidea</taxon>
        <taxon>Portunidae</taxon>
        <taxon>Portuninae</taxon>
        <taxon>Portunus</taxon>
    </lineage>
</organism>
<gene>
    <name evidence="2" type="ORF">E2C01_085909</name>
</gene>
<evidence type="ECO:0000313" key="3">
    <source>
        <dbReference type="Proteomes" id="UP000324222"/>
    </source>
</evidence>
<evidence type="ECO:0000313" key="2">
    <source>
        <dbReference type="EMBL" id="MPC90905.1"/>
    </source>
</evidence>